<proteinExistence type="predicted"/>
<feature type="chain" id="PRO_5012633491" description="Secreted protein" evidence="1">
    <location>
        <begin position="16"/>
        <end position="208"/>
    </location>
</feature>
<dbReference type="InterPro" id="IPR025649">
    <property type="entry name" value="DUF4360"/>
</dbReference>
<protein>
    <recommendedName>
        <fullName evidence="4">Secreted protein</fullName>
    </recommendedName>
</protein>
<evidence type="ECO:0000313" key="3">
    <source>
        <dbReference type="Proteomes" id="UP000078237"/>
    </source>
</evidence>
<evidence type="ECO:0000313" key="2">
    <source>
        <dbReference type="EMBL" id="KXX74388.1"/>
    </source>
</evidence>
<accession>A0A175VSA0</accession>
<gene>
    <name evidence="2" type="ORF">MMYC01_209940</name>
</gene>
<comment type="caution">
    <text evidence="2">The sequence shown here is derived from an EMBL/GenBank/DDBJ whole genome shotgun (WGS) entry which is preliminary data.</text>
</comment>
<dbReference type="PANTHER" id="PTHR38847:SF1">
    <property type="entry name" value="PSEUDOURIDINE SYNTHASE RSUA_RLUA-LIKE DOMAIN-CONTAINING PROTEIN"/>
    <property type="match status" value="1"/>
</dbReference>
<sequence length="208" mass="22697">MKFLTPLLVLGFAAAQTPDEEAIRIRSVRYAGSGCPQDSVSVSVSSDMEFITLGFDKFTPFIGPGNVLSDRIKACRVELVFEPSENSRFAVTASTYHGHVRLDAGVRKTFSSTFFFSQVDGPITTTQVVIEGGGAWAQGQVFTGTEQVAPEDYIQSPCSYPGSPIYMEVIDRVILQSTNSSISAVIPDDEDVPFTQQIRLVYVYSLCP</sequence>
<dbReference type="OrthoDB" id="152248at2759"/>
<dbReference type="EMBL" id="LCTW02000357">
    <property type="protein sequence ID" value="KXX74388.1"/>
    <property type="molecule type" value="Genomic_DNA"/>
</dbReference>
<evidence type="ECO:0000256" key="1">
    <source>
        <dbReference type="SAM" id="SignalP"/>
    </source>
</evidence>
<keyword evidence="1" id="KW-0732">Signal</keyword>
<name>A0A175VSA0_9PEZI</name>
<feature type="signal peptide" evidence="1">
    <location>
        <begin position="1"/>
        <end position="15"/>
    </location>
</feature>
<dbReference type="VEuPathDB" id="FungiDB:MMYC01_209940"/>
<dbReference type="STRING" id="100816.A0A175VSA0"/>
<evidence type="ECO:0008006" key="4">
    <source>
        <dbReference type="Google" id="ProtNLM"/>
    </source>
</evidence>
<keyword evidence="3" id="KW-1185">Reference proteome</keyword>
<dbReference type="PANTHER" id="PTHR38847">
    <property type="match status" value="1"/>
</dbReference>
<dbReference type="Proteomes" id="UP000078237">
    <property type="component" value="Unassembled WGS sequence"/>
</dbReference>
<dbReference type="Pfam" id="PF14273">
    <property type="entry name" value="DUF4360"/>
    <property type="match status" value="1"/>
</dbReference>
<organism evidence="2 3">
    <name type="scientific">Madurella mycetomatis</name>
    <dbReference type="NCBI Taxonomy" id="100816"/>
    <lineage>
        <taxon>Eukaryota</taxon>
        <taxon>Fungi</taxon>
        <taxon>Dikarya</taxon>
        <taxon>Ascomycota</taxon>
        <taxon>Pezizomycotina</taxon>
        <taxon>Sordariomycetes</taxon>
        <taxon>Sordariomycetidae</taxon>
        <taxon>Sordariales</taxon>
        <taxon>Sordariales incertae sedis</taxon>
        <taxon>Madurella</taxon>
    </lineage>
</organism>
<dbReference type="AlphaFoldDB" id="A0A175VSA0"/>
<reference evidence="2 3" key="1">
    <citation type="journal article" date="2016" name="Genome Announc.">
        <title>Genome Sequence of Madurella mycetomatis mm55, Isolated from a Human Mycetoma Case in Sudan.</title>
        <authorList>
            <person name="Smit S."/>
            <person name="Derks M.F."/>
            <person name="Bervoets S."/>
            <person name="Fahal A."/>
            <person name="van Leeuwen W."/>
            <person name="van Belkum A."/>
            <person name="van de Sande W.W."/>
        </authorList>
    </citation>
    <scope>NUCLEOTIDE SEQUENCE [LARGE SCALE GENOMIC DNA]</scope>
    <source>
        <strain evidence="3">mm55</strain>
    </source>
</reference>